<dbReference type="GO" id="GO:0008237">
    <property type="term" value="F:metallopeptidase activity"/>
    <property type="evidence" value="ECO:0007669"/>
    <property type="project" value="UniProtKB-KW"/>
</dbReference>
<dbReference type="GO" id="GO:0005524">
    <property type="term" value="F:ATP binding"/>
    <property type="evidence" value="ECO:0007669"/>
    <property type="project" value="InterPro"/>
</dbReference>
<dbReference type="Pfam" id="PF00004">
    <property type="entry name" value="AAA"/>
    <property type="match status" value="1"/>
</dbReference>
<dbReference type="EMBL" id="BKCJ010007091">
    <property type="protein sequence ID" value="GEU75491.1"/>
    <property type="molecule type" value="Genomic_DNA"/>
</dbReference>
<dbReference type="SUPFAM" id="SSF52540">
    <property type="entry name" value="P-loop containing nucleoside triphosphate hydrolases"/>
    <property type="match status" value="1"/>
</dbReference>
<accession>A0A6L2MN84</accession>
<comment type="caution">
    <text evidence="2">The sequence shown here is derived from an EMBL/GenBank/DDBJ whole genome shotgun (WGS) entry which is preliminary data.</text>
</comment>
<protein>
    <submittedName>
        <fullName evidence="2">ATP-dependent zinc metalloprotease FTSH 5, mitochondrial</fullName>
    </submittedName>
</protein>
<dbReference type="GO" id="GO:0004176">
    <property type="term" value="F:ATP-dependent peptidase activity"/>
    <property type="evidence" value="ECO:0007669"/>
    <property type="project" value="TreeGrafter"/>
</dbReference>
<dbReference type="GO" id="GO:0045037">
    <property type="term" value="P:protein import into chloroplast stroma"/>
    <property type="evidence" value="ECO:0007669"/>
    <property type="project" value="TreeGrafter"/>
</dbReference>
<feature type="domain" description="ATPase AAA-type core" evidence="1">
    <location>
        <begin position="118"/>
        <end position="156"/>
    </location>
</feature>
<dbReference type="PANTHER" id="PTHR23076">
    <property type="entry name" value="METALLOPROTEASE M41 FTSH"/>
    <property type="match status" value="1"/>
</dbReference>
<dbReference type="InterPro" id="IPR003959">
    <property type="entry name" value="ATPase_AAA_core"/>
</dbReference>
<evidence type="ECO:0000313" key="2">
    <source>
        <dbReference type="EMBL" id="GEU75491.1"/>
    </source>
</evidence>
<dbReference type="GO" id="GO:0016887">
    <property type="term" value="F:ATP hydrolysis activity"/>
    <property type="evidence" value="ECO:0007669"/>
    <property type="project" value="InterPro"/>
</dbReference>
<evidence type="ECO:0000259" key="1">
    <source>
        <dbReference type="Pfam" id="PF00004"/>
    </source>
</evidence>
<proteinExistence type="predicted"/>
<dbReference type="Gene3D" id="3.40.50.300">
    <property type="entry name" value="P-loop containing nucleotide triphosphate hydrolases"/>
    <property type="match status" value="1"/>
</dbReference>
<keyword evidence="2" id="KW-0645">Protease</keyword>
<sequence>MGEIIAAITKAVGPLALLEIGTFSDGFSDGHISVDNLPTTFHQISNKYAYETDFRQISRDMISVGNLSYIIYRQLSDPYRPLDVKGADEAKYELEKIVHYLWDPKRFTHLGQNLPKGVLLVGPTGTEKTMLARAIAGEASVPFFSCSGSEFEEMFVFGRRVVVPNPNVEGRRQIMEFHISSSMGRDSNNKKSCMLEAVICVQK</sequence>
<keyword evidence="2" id="KW-0378">Hydrolase</keyword>
<dbReference type="PANTHER" id="PTHR23076:SF37">
    <property type="entry name" value="ATP-DEPENDENT ZINC METALLOPROTEASE FTSH 4, MITOCHONDRIAL"/>
    <property type="match status" value="1"/>
</dbReference>
<organism evidence="2">
    <name type="scientific">Tanacetum cinerariifolium</name>
    <name type="common">Dalmatian daisy</name>
    <name type="synonym">Chrysanthemum cinerariifolium</name>
    <dbReference type="NCBI Taxonomy" id="118510"/>
    <lineage>
        <taxon>Eukaryota</taxon>
        <taxon>Viridiplantae</taxon>
        <taxon>Streptophyta</taxon>
        <taxon>Embryophyta</taxon>
        <taxon>Tracheophyta</taxon>
        <taxon>Spermatophyta</taxon>
        <taxon>Magnoliopsida</taxon>
        <taxon>eudicotyledons</taxon>
        <taxon>Gunneridae</taxon>
        <taxon>Pentapetalae</taxon>
        <taxon>asterids</taxon>
        <taxon>campanulids</taxon>
        <taxon>Asterales</taxon>
        <taxon>Asteraceae</taxon>
        <taxon>Asteroideae</taxon>
        <taxon>Anthemideae</taxon>
        <taxon>Anthemidinae</taxon>
        <taxon>Tanacetum</taxon>
    </lineage>
</organism>
<dbReference type="AlphaFoldDB" id="A0A6L2MN84"/>
<keyword evidence="2" id="KW-0482">Metalloprotease</keyword>
<dbReference type="GO" id="GO:0006508">
    <property type="term" value="P:proteolysis"/>
    <property type="evidence" value="ECO:0007669"/>
    <property type="project" value="UniProtKB-KW"/>
</dbReference>
<name>A0A6L2MN84_TANCI</name>
<dbReference type="GO" id="GO:0009507">
    <property type="term" value="C:chloroplast"/>
    <property type="evidence" value="ECO:0007669"/>
    <property type="project" value="TreeGrafter"/>
</dbReference>
<gene>
    <name evidence="2" type="ORF">Tci_047469</name>
</gene>
<reference evidence="2" key="1">
    <citation type="journal article" date="2019" name="Sci. Rep.">
        <title>Draft genome of Tanacetum cinerariifolium, the natural source of mosquito coil.</title>
        <authorList>
            <person name="Yamashiro T."/>
            <person name="Shiraishi A."/>
            <person name="Satake H."/>
            <person name="Nakayama K."/>
        </authorList>
    </citation>
    <scope>NUCLEOTIDE SEQUENCE</scope>
</reference>
<dbReference type="InterPro" id="IPR027417">
    <property type="entry name" value="P-loop_NTPase"/>
</dbReference>